<organism evidence="13">
    <name type="scientific">Suncus murinus rhabdovirus</name>
    <dbReference type="NCBI Taxonomy" id="3139574"/>
    <lineage>
        <taxon>Viruses</taxon>
        <taxon>Riboviria</taxon>
        <taxon>Orthornavirae</taxon>
        <taxon>Negarnaviricota</taxon>
        <taxon>Haploviricotina</taxon>
        <taxon>Monjiviricetes</taxon>
        <taxon>Mononegavirales</taxon>
        <taxon>Rhabdoviridae</taxon>
    </lineage>
</organism>
<evidence type="ECO:0000256" key="9">
    <source>
        <dbReference type="ARBA" id="ARBA00023200"/>
    </source>
</evidence>
<dbReference type="GO" id="GO:0030430">
    <property type="term" value="C:host cell cytoplasm"/>
    <property type="evidence" value="ECO:0007669"/>
    <property type="project" value="UniProtKB-SubCell"/>
</dbReference>
<evidence type="ECO:0000313" key="13">
    <source>
        <dbReference type="EMBL" id="WZI33523.1"/>
    </source>
</evidence>
<keyword evidence="7" id="KW-0694">RNA-binding</keyword>
<dbReference type="GO" id="GO:0019029">
    <property type="term" value="C:helical viral capsid"/>
    <property type="evidence" value="ECO:0007669"/>
    <property type="project" value="UniProtKB-KW"/>
</dbReference>
<accession>A0AB38ZKC8</accession>
<reference evidence="13" key="2">
    <citation type="submission" date="2024-01" db="EMBL/GenBank/DDBJ databases">
        <authorList>
            <person name="Zhang X.-A."/>
            <person name="Zhang J.-T."/>
            <person name="Hu Z.-Y."/>
            <person name="Liu W."/>
        </authorList>
    </citation>
    <scope>NUCLEOTIDE SEQUENCE</scope>
    <source>
        <strain evidence="13">Rhabd_1</strain>
    </source>
</reference>
<keyword evidence="6" id="KW-0946">Virion</keyword>
<comment type="subcellular location">
    <subcellularLocation>
        <location evidence="1">Host cytoplasm</location>
    </subcellularLocation>
    <subcellularLocation>
        <location evidence="2">Virion</location>
    </subcellularLocation>
</comment>
<dbReference type="InterPro" id="IPR023331">
    <property type="entry name" value="Rhabdovirus_ncapsid_C"/>
</dbReference>
<evidence type="ECO:0000256" key="4">
    <source>
        <dbReference type="ARBA" id="ARBA00022497"/>
    </source>
</evidence>
<dbReference type="GO" id="GO:0003723">
    <property type="term" value="F:RNA binding"/>
    <property type="evidence" value="ECO:0007669"/>
    <property type="project" value="UniProtKB-KW"/>
</dbReference>
<dbReference type="InterPro" id="IPR035961">
    <property type="entry name" value="Rhabdovirus_nucleoprotein-like"/>
</dbReference>
<evidence type="ECO:0000256" key="2">
    <source>
        <dbReference type="ARBA" id="ARBA00004328"/>
    </source>
</evidence>
<dbReference type="Pfam" id="PF00945">
    <property type="entry name" value="Rhabdo_ncap"/>
    <property type="match status" value="1"/>
</dbReference>
<dbReference type="InterPro" id="IPR023330">
    <property type="entry name" value="Rhabdovirus_ncapsid_N"/>
</dbReference>
<proteinExistence type="predicted"/>
<evidence type="ECO:0000256" key="3">
    <source>
        <dbReference type="ARBA" id="ARBA00014389"/>
    </source>
</evidence>
<keyword evidence="9" id="KW-1035">Host cytoplasm</keyword>
<dbReference type="InterPro" id="IPR000448">
    <property type="entry name" value="Rhabdo_ncapsid"/>
</dbReference>
<sequence>MTTQSVYRFSKKTTVSPKLPLESSDARYPSKFFENNQKPVLTIHYKKEDLPKLRHHVRNGLVDNKLDIKISNSFIYYVMTGLDAFKVNSEWKSFGITICNGGEEKHHFCMYETEFKNEGFPNQSVADDLDSSTDKALVFSLLFQYRANRATFEAYRNELCQKATKNVQMIDPKAAPLSKALVSSTAAWTSNPNFTKLVAGIDMYYFKNKEADWADLRFCTLGSRYKDCAALTALSYITQLTSIKVCDLLLWIFTERMADEADQLSVDGNEVDKADSYMPYMRDMGISEKSPYSAQMNPALTTFLHVVGCLLDSTRSRNSRLAGEVDRLNSVINGVIVAYVLGSRPTFVQAYGASATSAQNLVQPNVVVGSMPATPDPDEWFLYLGKSGFVLPNEIKTWFEKKVKGFTETRQGTIGEHLANKRTL</sequence>
<evidence type="ECO:0000256" key="7">
    <source>
        <dbReference type="ARBA" id="ARBA00022884"/>
    </source>
</evidence>
<reference evidence="13" key="1">
    <citation type="journal article" date="2024" name="NPJ Biofilms Microbiomes">
        <title>Decoding the RNA viromes in shrew lungs along the eastern coast of China.</title>
        <authorList>
            <person name="Zhang J.T."/>
            <person name="Hu Z.Y."/>
            <person name="Tang F."/>
            <person name="Liu Y.T."/>
            <person name="Tan W.L."/>
            <person name="Ma X.F."/>
            <person name="Zhang Y.F."/>
            <person name="Si G.Q."/>
            <person name="Zhang L."/>
            <person name="Zhang M.Q."/>
            <person name="Peng C."/>
            <person name="Fu B.K."/>
            <person name="Fang L.Q."/>
            <person name="Zhang X.A."/>
            <person name="Liu W."/>
        </authorList>
    </citation>
    <scope>NUCLEOTIDE SEQUENCE</scope>
    <source>
        <strain evidence="13">Rhabd_1</strain>
    </source>
</reference>
<keyword evidence="4" id="KW-1139">Helical capsid protein</keyword>
<feature type="domain" description="Rhabdovirus nucleocapsid" evidence="12">
    <location>
        <begin position="12"/>
        <end position="354"/>
    </location>
</feature>
<evidence type="ECO:0000256" key="11">
    <source>
        <dbReference type="ARBA" id="ARBA00033344"/>
    </source>
</evidence>
<name>A0AB38ZKC8_9RHAB</name>
<protein>
    <recommendedName>
        <fullName evidence="3">Nucleoprotein</fullName>
    </recommendedName>
    <alternativeName>
        <fullName evidence="11">Nucleocapsid protein</fullName>
    </alternativeName>
</protein>
<evidence type="ECO:0000256" key="8">
    <source>
        <dbReference type="ARBA" id="ARBA00023086"/>
    </source>
</evidence>
<keyword evidence="10" id="KW-0687">Ribonucleoprotein</keyword>
<keyword evidence="5" id="KW-0167">Capsid protein</keyword>
<evidence type="ECO:0000256" key="1">
    <source>
        <dbReference type="ARBA" id="ARBA00004192"/>
    </source>
</evidence>
<evidence type="ECO:0000256" key="5">
    <source>
        <dbReference type="ARBA" id="ARBA00022561"/>
    </source>
</evidence>
<dbReference type="GO" id="GO:1990904">
    <property type="term" value="C:ribonucleoprotein complex"/>
    <property type="evidence" value="ECO:0007669"/>
    <property type="project" value="UniProtKB-KW"/>
</dbReference>
<dbReference type="SUPFAM" id="SSF140809">
    <property type="entry name" value="Rhabdovirus nucleoprotein-like"/>
    <property type="match status" value="1"/>
</dbReference>
<dbReference type="EMBL" id="PP272765">
    <property type="protein sequence ID" value="WZI33523.1"/>
    <property type="molecule type" value="Viral_cRNA"/>
</dbReference>
<evidence type="ECO:0000256" key="6">
    <source>
        <dbReference type="ARBA" id="ARBA00022844"/>
    </source>
</evidence>
<evidence type="ECO:0000256" key="10">
    <source>
        <dbReference type="ARBA" id="ARBA00023274"/>
    </source>
</evidence>
<dbReference type="Gene3D" id="1.10.3570.10">
    <property type="entry name" value="Rhabdovirus nucleocapsid protein like domain"/>
    <property type="match status" value="1"/>
</dbReference>
<dbReference type="Gene3D" id="1.10.3610.10">
    <property type="entry name" value="Nucleoprotein"/>
    <property type="match status" value="1"/>
</dbReference>
<evidence type="ECO:0000259" key="12">
    <source>
        <dbReference type="Pfam" id="PF00945"/>
    </source>
</evidence>
<dbReference type="GO" id="GO:0019013">
    <property type="term" value="C:viral nucleocapsid"/>
    <property type="evidence" value="ECO:0007669"/>
    <property type="project" value="UniProtKB-KW"/>
</dbReference>
<keyword evidence="8" id="KW-0543">Viral nucleoprotein</keyword>